<evidence type="ECO:0000313" key="3">
    <source>
        <dbReference type="Proteomes" id="UP000005551"/>
    </source>
</evidence>
<keyword evidence="3" id="KW-1185">Reference proteome</keyword>
<comment type="caution">
    <text evidence="2">The sequence shown here is derived from an EMBL/GenBank/DDBJ whole genome shotgun (WGS) entry which is preliminary data.</text>
</comment>
<evidence type="ECO:0000313" key="2">
    <source>
        <dbReference type="EMBL" id="EIM77745.1"/>
    </source>
</evidence>
<comment type="similarity">
    <text evidence="1">Belongs to the proline racemase family.</text>
</comment>
<proteinExistence type="inferred from homology"/>
<dbReference type="STRING" id="1189621.A3SI_06254"/>
<dbReference type="Gene3D" id="3.10.310.10">
    <property type="entry name" value="Diaminopimelate Epimerase, Chain A, domain 1"/>
    <property type="match status" value="1"/>
</dbReference>
<dbReference type="AlphaFoldDB" id="I5C7E3"/>
<dbReference type="Pfam" id="PF05544">
    <property type="entry name" value="Pro_racemase"/>
    <property type="match status" value="1"/>
</dbReference>
<dbReference type="InterPro" id="IPR008794">
    <property type="entry name" value="Pro_racemase_fam"/>
</dbReference>
<dbReference type="Proteomes" id="UP000005551">
    <property type="component" value="Unassembled WGS sequence"/>
</dbReference>
<sequence length="94" mass="11134">MKKTFTCIDAHTCGNPVRLVTGGVPFLPGTSISEKRAYFMEHLDWNRTHVRLLSFSFFFYVRLLSFWPFPAFVCFLFLSFYTFFAFVCFRLLSF</sequence>
<reference evidence="2 3" key="1">
    <citation type="submission" date="2012-05" db="EMBL/GenBank/DDBJ databases">
        <title>Genome sequence of Nitritalea halalkaliphila LW7.</title>
        <authorList>
            <person name="Jangir P.K."/>
            <person name="Singh A."/>
            <person name="Shivaji S."/>
            <person name="Sharma R."/>
        </authorList>
    </citation>
    <scope>NUCLEOTIDE SEQUENCE [LARGE SCALE GENOMIC DNA]</scope>
    <source>
        <strain evidence="2 3">LW7</strain>
    </source>
</reference>
<organism evidence="2 3">
    <name type="scientific">Nitritalea halalkaliphila LW7</name>
    <dbReference type="NCBI Taxonomy" id="1189621"/>
    <lineage>
        <taxon>Bacteria</taxon>
        <taxon>Pseudomonadati</taxon>
        <taxon>Bacteroidota</taxon>
        <taxon>Cytophagia</taxon>
        <taxon>Cytophagales</taxon>
        <taxon>Cyclobacteriaceae</taxon>
        <taxon>Nitritalea</taxon>
    </lineage>
</organism>
<protein>
    <submittedName>
        <fullName evidence="2">Hydroxyproline-2-epimerase</fullName>
    </submittedName>
</protein>
<gene>
    <name evidence="2" type="ORF">A3SI_06254</name>
</gene>
<evidence type="ECO:0000256" key="1">
    <source>
        <dbReference type="ARBA" id="ARBA00007529"/>
    </source>
</evidence>
<dbReference type="PATRIC" id="fig|1189621.3.peg.1307"/>
<dbReference type="EMBL" id="AJYA01000013">
    <property type="protein sequence ID" value="EIM77745.1"/>
    <property type="molecule type" value="Genomic_DNA"/>
</dbReference>
<accession>I5C7E3</accession>
<dbReference type="SUPFAM" id="SSF54506">
    <property type="entry name" value="Diaminopimelate epimerase-like"/>
    <property type="match status" value="1"/>
</dbReference>
<name>I5C7E3_9BACT</name>